<reference evidence="1" key="2">
    <citation type="submission" date="2023-05" db="EMBL/GenBank/DDBJ databases">
        <authorList>
            <person name="Fouks B."/>
        </authorList>
    </citation>
    <scope>NUCLEOTIDE SEQUENCE</scope>
    <source>
        <strain evidence="1">Stay&amp;Tobe</strain>
        <tissue evidence="1">Testes</tissue>
    </source>
</reference>
<dbReference type="Proteomes" id="UP001233999">
    <property type="component" value="Unassembled WGS sequence"/>
</dbReference>
<feature type="non-terminal residue" evidence="1">
    <location>
        <position position="1"/>
    </location>
</feature>
<proteinExistence type="predicted"/>
<name>A0AAD7ZEZ7_DIPPU</name>
<sequence>VFMRNSGLEQSYNSLFRVGGQFCPDNCDLKDLLRFPSIMEINEMEMLCTIGRK</sequence>
<comment type="caution">
    <text evidence="1">The sequence shown here is derived from an EMBL/GenBank/DDBJ whole genome shotgun (WGS) entry which is preliminary data.</text>
</comment>
<feature type="non-terminal residue" evidence="1">
    <location>
        <position position="53"/>
    </location>
</feature>
<evidence type="ECO:0000313" key="1">
    <source>
        <dbReference type="EMBL" id="KAJ9579333.1"/>
    </source>
</evidence>
<accession>A0AAD7ZEZ7</accession>
<protein>
    <submittedName>
        <fullName evidence="1">Uncharacterized protein</fullName>
    </submittedName>
</protein>
<dbReference type="EMBL" id="JASPKZ010008500">
    <property type="protein sequence ID" value="KAJ9579333.1"/>
    <property type="molecule type" value="Genomic_DNA"/>
</dbReference>
<gene>
    <name evidence="1" type="ORF">L9F63_024559</name>
</gene>
<evidence type="ECO:0000313" key="2">
    <source>
        <dbReference type="Proteomes" id="UP001233999"/>
    </source>
</evidence>
<organism evidence="1 2">
    <name type="scientific">Diploptera punctata</name>
    <name type="common">Pacific beetle cockroach</name>
    <dbReference type="NCBI Taxonomy" id="6984"/>
    <lineage>
        <taxon>Eukaryota</taxon>
        <taxon>Metazoa</taxon>
        <taxon>Ecdysozoa</taxon>
        <taxon>Arthropoda</taxon>
        <taxon>Hexapoda</taxon>
        <taxon>Insecta</taxon>
        <taxon>Pterygota</taxon>
        <taxon>Neoptera</taxon>
        <taxon>Polyneoptera</taxon>
        <taxon>Dictyoptera</taxon>
        <taxon>Blattodea</taxon>
        <taxon>Blaberoidea</taxon>
        <taxon>Blaberidae</taxon>
        <taxon>Diplopterinae</taxon>
        <taxon>Diploptera</taxon>
    </lineage>
</organism>
<keyword evidence="2" id="KW-1185">Reference proteome</keyword>
<dbReference type="AlphaFoldDB" id="A0AAD7ZEZ7"/>
<reference evidence="1" key="1">
    <citation type="journal article" date="2023" name="IScience">
        <title>Live-bearing cockroach genome reveals convergent evolutionary mechanisms linked to viviparity in insects and beyond.</title>
        <authorList>
            <person name="Fouks B."/>
            <person name="Harrison M.C."/>
            <person name="Mikhailova A.A."/>
            <person name="Marchal E."/>
            <person name="English S."/>
            <person name="Carruthers M."/>
            <person name="Jennings E.C."/>
            <person name="Chiamaka E.L."/>
            <person name="Frigard R.A."/>
            <person name="Pippel M."/>
            <person name="Attardo G.M."/>
            <person name="Benoit J.B."/>
            <person name="Bornberg-Bauer E."/>
            <person name="Tobe S.S."/>
        </authorList>
    </citation>
    <scope>NUCLEOTIDE SEQUENCE</scope>
    <source>
        <strain evidence="1">Stay&amp;Tobe</strain>
    </source>
</reference>